<protein>
    <submittedName>
        <fullName evidence="3">Cadherin domain-containing protein</fullName>
    </submittedName>
</protein>
<keyword evidence="2" id="KW-1185">Reference proteome</keyword>
<dbReference type="AlphaFoldDB" id="A0A7I5EAY5"/>
<dbReference type="OrthoDB" id="5791188at2759"/>
<organism evidence="2 3">
    <name type="scientific">Haemonchus contortus</name>
    <name type="common">Barber pole worm</name>
    <dbReference type="NCBI Taxonomy" id="6289"/>
    <lineage>
        <taxon>Eukaryota</taxon>
        <taxon>Metazoa</taxon>
        <taxon>Ecdysozoa</taxon>
        <taxon>Nematoda</taxon>
        <taxon>Chromadorea</taxon>
        <taxon>Rhabditida</taxon>
        <taxon>Rhabditina</taxon>
        <taxon>Rhabditomorpha</taxon>
        <taxon>Strongyloidea</taxon>
        <taxon>Trichostrongylidae</taxon>
        <taxon>Haemonchus</taxon>
    </lineage>
</organism>
<keyword evidence="1" id="KW-0732">Signal</keyword>
<name>A0A7I5EAY5_HAECO</name>
<feature type="signal peptide" evidence="1">
    <location>
        <begin position="1"/>
        <end position="27"/>
    </location>
</feature>
<dbReference type="WBParaSite" id="HCON_00115150-00001">
    <property type="protein sequence ID" value="HCON_00115150-00001"/>
    <property type="gene ID" value="HCON_00115150"/>
</dbReference>
<accession>A0A7I5EAY5</accession>
<evidence type="ECO:0000313" key="2">
    <source>
        <dbReference type="Proteomes" id="UP000025227"/>
    </source>
</evidence>
<proteinExistence type="predicted"/>
<feature type="chain" id="PRO_5029575992" evidence="1">
    <location>
        <begin position="28"/>
        <end position="567"/>
    </location>
</feature>
<dbReference type="OMA" id="VKLRVIC"/>
<evidence type="ECO:0000256" key="1">
    <source>
        <dbReference type="SAM" id="SignalP"/>
    </source>
</evidence>
<sequence>MLSRPSDILKLAVSSLLLFSFVCVNSAEESLAPEELAADIPLPGTGISTSSLSSDNSVSTAHKYTNKLRRSAYAAPSAEANVDRIKSVEIEPTQIVIITTKQGPVDSLKIHIELVDLKDNRTLPPVELFGLFLVVARGRYTIPFLKPERWYGLRFTSENELNGEANVHTETRLLRTASRQQTGFTPNQLYEVMMHRNLDGEESAERLYVTSKWTGQERVPHGELQVFVNVHCESSSTTEQMILHNHEDSITIEISMDLLYDIKNLNDTIHQVLAHITPLKCHKVCWQSFLLARLSSTDYRGDASQECRDIESTTSVTYLRHMKQYAIEKHASGFELVVDTELNEDTEEGFVTLSALNLAKDDSKPRMKTFGTASTNGTFHLPLSPDAVYAAQYQYTKVKPIHFTTTEHFLIETTFVNSSKSSYPLVVADFHTENRTRNDSEPLPVPFITFSRGDAYTNREVKLHLGPFCENKESSTEILSDAQSSFTINLVQAICSQSPNATFCEHGANYTKCGPILCYSMSVAVHGDEYPSDVRCHNVTQHFSLESLSLPCSRNFISLLILILLVI</sequence>
<dbReference type="Proteomes" id="UP000025227">
    <property type="component" value="Unplaced"/>
</dbReference>
<reference evidence="3" key="1">
    <citation type="submission" date="2020-12" db="UniProtKB">
        <authorList>
            <consortium name="WormBaseParasite"/>
        </authorList>
    </citation>
    <scope>IDENTIFICATION</scope>
    <source>
        <strain evidence="3">MHco3</strain>
    </source>
</reference>
<evidence type="ECO:0000313" key="3">
    <source>
        <dbReference type="WBParaSite" id="HCON_00115150-00001"/>
    </source>
</evidence>